<dbReference type="RefSeq" id="WP_068562210.1">
    <property type="nucleotide sequence ID" value="NZ_FONM01000014.1"/>
</dbReference>
<sequence>MAKSKTASFVVELGLVTHQNEQAVLDKRFKIAEKIYNKVLYHARTQLTELYKNRRYRDVLAERRLSIKANDKNRVTACNKELQTIQKTFGMTEYALHAYIGRMREAYKKHIDSFTAQKIASTVWTSVSSLLHGKGKKVRFKKFGQLESLEGKSNATGMRFKGDRLEWNGLVLPVTIRANDLFVQESLSLHRVKYCRIIRKVFKGGNQYFLQLVLEGLPPVKRNNNTGMPRRQPAPNAEVGIDIGTSTVAVAGDDGVILKELFPEGASYDHSIHLLQRKLDRSRRATNPANFNVDGTVKQGVKLTWVRSKNYMKIMFRLKDLYRRRAVALKEAHNKTANAILALGNQVYVEDMDFRALMKRAKETTVNKNGRFNRKKRYGKSIGYHAPAMLIAIVKQKAPQEGGALYEVDTFKFRASQYNHVNDTYIKKTRDERTTFVGGQLVQRDLYSAFLLKNSQPTRNETDRTKCSATFDTFMAHHDTCIQTLCQSTGHQSCNFGLRDFQLA</sequence>
<dbReference type="STRING" id="43064.SAMN04488086_11473"/>
<name>A0A1W1IGX1_9LACT</name>
<reference evidence="2" key="1">
    <citation type="submission" date="2016-04" db="EMBL/GenBank/DDBJ databases">
        <authorList>
            <person name="Strepis N."/>
        </authorList>
    </citation>
    <scope>NUCLEOTIDE SEQUENCE [LARGE SCALE GENOMIC DNA]</scope>
</reference>
<proteinExistence type="predicted"/>
<organism evidence="1 2">
    <name type="scientific">Trichococcus pasteurii</name>
    <dbReference type="NCBI Taxonomy" id="43064"/>
    <lineage>
        <taxon>Bacteria</taxon>
        <taxon>Bacillati</taxon>
        <taxon>Bacillota</taxon>
        <taxon>Bacilli</taxon>
        <taxon>Lactobacillales</taxon>
        <taxon>Carnobacteriaceae</taxon>
        <taxon>Trichococcus</taxon>
    </lineage>
</organism>
<protein>
    <submittedName>
        <fullName evidence="1">Transposase probable is891/is1136/is1341</fullName>
    </submittedName>
</protein>
<dbReference type="Proteomes" id="UP000195985">
    <property type="component" value="Unassembled WGS sequence"/>
</dbReference>
<dbReference type="EMBL" id="FWEY01000005">
    <property type="protein sequence ID" value="SLM52256.1"/>
    <property type="molecule type" value="Genomic_DNA"/>
</dbReference>
<accession>A0A1W1IGX1</accession>
<dbReference type="OrthoDB" id="1652909at2"/>
<evidence type="ECO:0000313" key="1">
    <source>
        <dbReference type="EMBL" id="SLM52256.1"/>
    </source>
</evidence>
<keyword evidence="2" id="KW-1185">Reference proteome</keyword>
<evidence type="ECO:0000313" key="2">
    <source>
        <dbReference type="Proteomes" id="UP000195985"/>
    </source>
</evidence>
<dbReference type="AlphaFoldDB" id="A0A1W1IGX1"/>
<gene>
    <name evidence="1" type="ORF">TPAS_1950</name>
</gene>